<dbReference type="Pfam" id="PF03807">
    <property type="entry name" value="F420_oxidored"/>
    <property type="match status" value="1"/>
</dbReference>
<dbReference type="Gene3D" id="3.30.360.10">
    <property type="entry name" value="Dihydrodipicolinate Reductase, domain 2"/>
    <property type="match status" value="1"/>
</dbReference>
<proteinExistence type="predicted"/>
<dbReference type="PANTHER" id="PTHR43796:SF2">
    <property type="entry name" value="CARBOXYNORSPERMIDINE SYNTHASE"/>
    <property type="match status" value="1"/>
</dbReference>
<gene>
    <name evidence="2" type="ORF">UFOPK2754_00550</name>
    <name evidence="3" type="ORF">UFOPK3139_02786</name>
    <name evidence="4" type="ORF">UFOPK3543_02023</name>
</gene>
<accession>A0A6J6SB54</accession>
<organism evidence="2">
    <name type="scientific">freshwater metagenome</name>
    <dbReference type="NCBI Taxonomy" id="449393"/>
    <lineage>
        <taxon>unclassified sequences</taxon>
        <taxon>metagenomes</taxon>
        <taxon>ecological metagenomes</taxon>
    </lineage>
</organism>
<dbReference type="AlphaFoldDB" id="A0A6J6SB54"/>
<dbReference type="EMBL" id="CAFBMH010000085">
    <property type="protein sequence ID" value="CAB4919958.1"/>
    <property type="molecule type" value="Genomic_DNA"/>
</dbReference>
<dbReference type="InterPro" id="IPR028939">
    <property type="entry name" value="P5C_Rdtase_cat_N"/>
</dbReference>
<sequence>MRIGVVGCGAVGARVARQLLASEHIEQVVVCDSVKDRAAALADSLGARAVVARDVRDADVAGVVLACDAGTHFAMARDAVSEGRFVVSTSDSLDDVRLLQTLERRASEQRKAVVLGAGFAPGLTCLLARLGASWFDAVDEIHVAKAGTGGPACARQHHRAFRGLALDWRDGTWVQRRGGSGRELCWFPEPVGGRDCYRAEVADTVLMVDAFPAVRRVTTRAAATRRDRFTMQLPMLSPPHAEGAVGAVRVELRGRSGSATKVVVVGAIDRPGVAAGSVAAQACLWALDGRIGPGARGLAEMVDAKPFLLELAGRGVKAAIFDGTPRNHELPEPTIPG</sequence>
<dbReference type="SUPFAM" id="SSF51735">
    <property type="entry name" value="NAD(P)-binding Rossmann-fold domains"/>
    <property type="match status" value="1"/>
</dbReference>
<feature type="domain" description="Pyrroline-5-carboxylate reductase catalytic N-terminal" evidence="1">
    <location>
        <begin position="2"/>
        <end position="90"/>
    </location>
</feature>
<dbReference type="PANTHER" id="PTHR43796">
    <property type="entry name" value="CARBOXYNORSPERMIDINE SYNTHASE"/>
    <property type="match status" value="1"/>
</dbReference>
<evidence type="ECO:0000313" key="3">
    <source>
        <dbReference type="EMBL" id="CAB4836303.1"/>
    </source>
</evidence>
<protein>
    <submittedName>
        <fullName evidence="2">Unannotated protein</fullName>
    </submittedName>
</protein>
<dbReference type="InterPro" id="IPR036291">
    <property type="entry name" value="NAD(P)-bd_dom_sf"/>
</dbReference>
<evidence type="ECO:0000313" key="4">
    <source>
        <dbReference type="EMBL" id="CAB4919958.1"/>
    </source>
</evidence>
<evidence type="ECO:0000259" key="1">
    <source>
        <dbReference type="Pfam" id="PF03807"/>
    </source>
</evidence>
<dbReference type="Gene3D" id="3.40.50.720">
    <property type="entry name" value="NAD(P)-binding Rossmann-like Domain"/>
    <property type="match status" value="1"/>
</dbReference>
<name>A0A6J6SB54_9ZZZZ</name>
<reference evidence="2" key="1">
    <citation type="submission" date="2020-05" db="EMBL/GenBank/DDBJ databases">
        <authorList>
            <person name="Chiriac C."/>
            <person name="Salcher M."/>
            <person name="Ghai R."/>
            <person name="Kavagutti S V."/>
        </authorList>
    </citation>
    <scope>NUCLEOTIDE SEQUENCE</scope>
</reference>
<dbReference type="EMBL" id="CAFABA010000163">
    <property type="protein sequence ID" value="CAB4836303.1"/>
    <property type="molecule type" value="Genomic_DNA"/>
</dbReference>
<evidence type="ECO:0000313" key="2">
    <source>
        <dbReference type="EMBL" id="CAB4732151.1"/>
    </source>
</evidence>
<dbReference type="EMBL" id="CAEZYR010000013">
    <property type="protein sequence ID" value="CAB4732151.1"/>
    <property type="molecule type" value="Genomic_DNA"/>
</dbReference>